<keyword evidence="5 7" id="KW-1133">Transmembrane helix</keyword>
<evidence type="ECO:0000256" key="2">
    <source>
        <dbReference type="ARBA" id="ARBA00022692"/>
    </source>
</evidence>
<evidence type="ECO:0000256" key="5">
    <source>
        <dbReference type="ARBA" id="ARBA00022989"/>
    </source>
</evidence>
<dbReference type="InterPro" id="IPR036640">
    <property type="entry name" value="ABC1_TM_sf"/>
</dbReference>
<evidence type="ECO:0000313" key="9">
    <source>
        <dbReference type="EMBL" id="GLX70416.1"/>
    </source>
</evidence>
<evidence type="ECO:0000313" key="10">
    <source>
        <dbReference type="Proteomes" id="UP001157114"/>
    </source>
</evidence>
<dbReference type="Gene3D" id="1.20.1560.10">
    <property type="entry name" value="ABC transporter type 1, transmembrane domain"/>
    <property type="match status" value="1"/>
</dbReference>
<comment type="subcellular location">
    <subcellularLocation>
        <location evidence="1">Cell membrane</location>
        <topology evidence="1">Multi-pass membrane protein</topology>
    </subcellularLocation>
</comment>
<reference evidence="9 10" key="1">
    <citation type="submission" date="2023-03" db="EMBL/GenBank/DDBJ databases">
        <title>Draft genome sequence of the bacteria which degrade cell wall of Tricholomamatutake.</title>
        <authorList>
            <person name="Konishi Y."/>
            <person name="Fukuta Y."/>
            <person name="Shirasaka N."/>
        </authorList>
    </citation>
    <scope>NUCLEOTIDE SEQUENCE [LARGE SCALE GENOMIC DNA]</scope>
    <source>
        <strain evidence="10">mu1</strain>
    </source>
</reference>
<dbReference type="InterPro" id="IPR003593">
    <property type="entry name" value="AAA+_ATPase"/>
</dbReference>
<dbReference type="PANTHER" id="PTHR43394">
    <property type="entry name" value="ATP-DEPENDENT PERMEASE MDL1, MITOCHONDRIAL"/>
    <property type="match status" value="1"/>
</dbReference>
<feature type="transmembrane region" description="Helical" evidence="7">
    <location>
        <begin position="35"/>
        <end position="59"/>
    </location>
</feature>
<sequence>MASKKDTYRQLRSYWSNNMFFLGIAYRTAPRRVVLQFILSMLNYGIDYLYAILFVSYVFGAVEHGTPYSHVLIFIAAMMSLSFLLTLVYEWFDKRYKPVCDLKISQELNRMLFEKASEVELACYEDAEFYDKYTRAGNEADTRMAGVLDNMTNFFGALTSFVLLIFTVIYLDPIALIFMILPAVTKLTITVRRNQALYDLNKANTSPVRVSKYVNRIAYLESFAKELRLSNIFRVMLGRYDQAVGQMRGNFLVLGRRVAKYRALDDVFGRILPFPLAIMYAALSVLVLHRIKAFQFIVMLNAINNLSRSVAEVSGFFTKLQENGIYIENVREFLRYEPVISEKQAGIKPDGEEPRLELDQVGFTYSGASNPILSGISLKVEPGEKIALVGHNGAGKSTLIKLMMRLYDPTEGVVRLNGVAAGQYEVQGYREVFGTVFQDCKVMAMPVADNVFMRRASEGEYKQAEEVLETVGVYSKISSLGGSAASVMTREFDDQGLVLSGGEVQKISIGRLFASDSRIAILDEPSSALDPVAEYQMFELLLQASEGRTVIFISHRLSSAALADRIVLLEHGRIAETGSHDELMARGGKYADMFHKQAAYYKEEALNIG</sequence>
<evidence type="ECO:0000256" key="3">
    <source>
        <dbReference type="ARBA" id="ARBA00022741"/>
    </source>
</evidence>
<evidence type="ECO:0000256" key="7">
    <source>
        <dbReference type="SAM" id="Phobius"/>
    </source>
</evidence>
<accession>A0ABQ6GLC8</accession>
<dbReference type="CDD" id="cd03228">
    <property type="entry name" value="ABCC_MRP_Like"/>
    <property type="match status" value="1"/>
</dbReference>
<proteinExistence type="predicted"/>
<dbReference type="SUPFAM" id="SSF90123">
    <property type="entry name" value="ABC transporter transmembrane region"/>
    <property type="match status" value="1"/>
</dbReference>
<evidence type="ECO:0000256" key="6">
    <source>
        <dbReference type="ARBA" id="ARBA00023136"/>
    </source>
</evidence>
<dbReference type="InterPro" id="IPR039421">
    <property type="entry name" value="Type_1_exporter"/>
</dbReference>
<keyword evidence="2 7" id="KW-0812">Transmembrane</keyword>
<feature type="transmembrane region" description="Helical" evidence="7">
    <location>
        <begin position="71"/>
        <end position="92"/>
    </location>
</feature>
<dbReference type="PROSITE" id="PS50893">
    <property type="entry name" value="ABC_TRANSPORTER_2"/>
    <property type="match status" value="1"/>
</dbReference>
<dbReference type="Pfam" id="PF00005">
    <property type="entry name" value="ABC_tran"/>
    <property type="match status" value="1"/>
</dbReference>
<name>A0ABQ6GLC8_9BACL</name>
<keyword evidence="6 7" id="KW-0472">Membrane</keyword>
<organism evidence="9 10">
    <name type="scientific">Paenibacillus glycanilyticus</name>
    <dbReference type="NCBI Taxonomy" id="126569"/>
    <lineage>
        <taxon>Bacteria</taxon>
        <taxon>Bacillati</taxon>
        <taxon>Bacillota</taxon>
        <taxon>Bacilli</taxon>
        <taxon>Bacillales</taxon>
        <taxon>Paenibacillaceae</taxon>
        <taxon>Paenibacillus</taxon>
    </lineage>
</organism>
<dbReference type="SUPFAM" id="SSF52540">
    <property type="entry name" value="P-loop containing nucleoside triphosphate hydrolases"/>
    <property type="match status" value="1"/>
</dbReference>
<dbReference type="InterPro" id="IPR003439">
    <property type="entry name" value="ABC_transporter-like_ATP-bd"/>
</dbReference>
<keyword evidence="3" id="KW-0547">Nucleotide-binding</keyword>
<evidence type="ECO:0000259" key="8">
    <source>
        <dbReference type="PROSITE" id="PS50893"/>
    </source>
</evidence>
<dbReference type="RefSeq" id="WP_284241174.1">
    <property type="nucleotide sequence ID" value="NZ_BSSQ01000018.1"/>
</dbReference>
<evidence type="ECO:0000256" key="1">
    <source>
        <dbReference type="ARBA" id="ARBA00004651"/>
    </source>
</evidence>
<keyword evidence="4" id="KW-0067">ATP-binding</keyword>
<dbReference type="SMART" id="SM00382">
    <property type="entry name" value="AAA"/>
    <property type="match status" value="1"/>
</dbReference>
<dbReference type="InterPro" id="IPR027417">
    <property type="entry name" value="P-loop_NTPase"/>
</dbReference>
<keyword evidence="10" id="KW-1185">Reference proteome</keyword>
<evidence type="ECO:0000256" key="4">
    <source>
        <dbReference type="ARBA" id="ARBA00022840"/>
    </source>
</evidence>
<protein>
    <submittedName>
        <fullName evidence="9">HlyB/MsbA family ABC transporter</fullName>
    </submittedName>
</protein>
<dbReference type="Proteomes" id="UP001157114">
    <property type="component" value="Unassembled WGS sequence"/>
</dbReference>
<feature type="domain" description="ABC transporter" evidence="8">
    <location>
        <begin position="356"/>
        <end position="596"/>
    </location>
</feature>
<dbReference type="Gene3D" id="3.40.50.300">
    <property type="entry name" value="P-loop containing nucleotide triphosphate hydrolases"/>
    <property type="match status" value="1"/>
</dbReference>
<dbReference type="EMBL" id="BSSQ01000018">
    <property type="protein sequence ID" value="GLX70416.1"/>
    <property type="molecule type" value="Genomic_DNA"/>
</dbReference>
<feature type="transmembrane region" description="Helical" evidence="7">
    <location>
        <begin position="267"/>
        <end position="288"/>
    </location>
</feature>
<dbReference type="PANTHER" id="PTHR43394:SF1">
    <property type="entry name" value="ATP-BINDING CASSETTE SUB-FAMILY B MEMBER 10, MITOCHONDRIAL"/>
    <property type="match status" value="1"/>
</dbReference>
<feature type="transmembrane region" description="Helical" evidence="7">
    <location>
        <begin position="154"/>
        <end position="184"/>
    </location>
</feature>
<comment type="caution">
    <text evidence="9">The sequence shown here is derived from an EMBL/GenBank/DDBJ whole genome shotgun (WGS) entry which is preliminary data.</text>
</comment>
<gene>
    <name evidence="9" type="ORF">MU1_47620</name>
</gene>